<dbReference type="SUPFAM" id="SSF54637">
    <property type="entry name" value="Thioesterase/thiol ester dehydrase-isomerase"/>
    <property type="match status" value="1"/>
</dbReference>
<dbReference type="EMBL" id="BBJS01000061">
    <property type="protein sequence ID" value="GAN15598.1"/>
    <property type="molecule type" value="Genomic_DNA"/>
</dbReference>
<dbReference type="CDD" id="cd00586">
    <property type="entry name" value="4HBT"/>
    <property type="match status" value="1"/>
</dbReference>
<dbReference type="GeneID" id="78527722"/>
<reference evidence="1 2" key="1">
    <citation type="submission" date="2014-08" db="EMBL/GenBank/DDBJ databases">
        <title>Whole genome shotgun sequence of Sphingomonas paucimobilis NBRC 13935.</title>
        <authorList>
            <person name="Hosoyama A."/>
            <person name="Hashimoto M."/>
            <person name="Hosoyama Y."/>
            <person name="Noguchi M."/>
            <person name="Uohara A."/>
            <person name="Ohji S."/>
            <person name="Katano-Makiyama Y."/>
            <person name="Ichikawa N."/>
            <person name="Kimura A."/>
            <person name="Yamazoe A."/>
            <person name="Fujita N."/>
        </authorList>
    </citation>
    <scope>NUCLEOTIDE SEQUENCE [LARGE SCALE GENOMIC DNA]</scope>
    <source>
        <strain evidence="1 2">NBRC 13935</strain>
    </source>
</reference>
<gene>
    <name evidence="1" type="ORF">SP6_61_00470</name>
</gene>
<evidence type="ECO:0000313" key="1">
    <source>
        <dbReference type="EMBL" id="GAN15598.1"/>
    </source>
</evidence>
<organism evidence="1 2">
    <name type="scientific">Sphingomonas paucimobilis NBRC 13935</name>
    <dbReference type="NCBI Taxonomy" id="1219050"/>
    <lineage>
        <taxon>Bacteria</taxon>
        <taxon>Pseudomonadati</taxon>
        <taxon>Pseudomonadota</taxon>
        <taxon>Alphaproteobacteria</taxon>
        <taxon>Sphingomonadales</taxon>
        <taxon>Sphingomonadaceae</taxon>
        <taxon>Sphingomonas</taxon>
    </lineage>
</organism>
<comment type="caution">
    <text evidence="1">The sequence shown here is derived from an EMBL/GenBank/DDBJ whole genome shotgun (WGS) entry which is preliminary data.</text>
</comment>
<dbReference type="AlphaFoldDB" id="A0A0C9NLP7"/>
<dbReference type="Gene3D" id="3.10.129.10">
    <property type="entry name" value="Hotdog Thioesterase"/>
    <property type="match status" value="1"/>
</dbReference>
<evidence type="ECO:0000313" key="2">
    <source>
        <dbReference type="Proteomes" id="UP000032025"/>
    </source>
</evidence>
<dbReference type="RefSeq" id="WP_007405519.1">
    <property type="nucleotide sequence ID" value="NZ_BBJS01000061.1"/>
</dbReference>
<protein>
    <submittedName>
        <fullName evidence="1">DNA, contig: SP661</fullName>
    </submittedName>
</protein>
<dbReference type="Proteomes" id="UP000032025">
    <property type="component" value="Unassembled WGS sequence"/>
</dbReference>
<proteinExistence type="predicted"/>
<accession>A0A0C9NLP7</accession>
<dbReference type="Pfam" id="PF13279">
    <property type="entry name" value="4HBT_2"/>
    <property type="match status" value="1"/>
</dbReference>
<keyword evidence="2" id="KW-1185">Reference proteome</keyword>
<sequence length="135" mass="14824">MTFVSRQQVRFAHIDAAGIVFYPRYFEMLNAAVEDLFADVVGTDFAAMHQRLGLGVPTVSLEAEFVLPSRLGEMLDFALDVTRIGRSSAHLSVDVTCDGAPRLRATVVLVCMALESARAHPWPDDFRMALEPVAA</sequence>
<name>A0A0C9NLP7_SPHPI</name>
<dbReference type="InterPro" id="IPR029069">
    <property type="entry name" value="HotDog_dom_sf"/>
</dbReference>